<comment type="caution">
    <text evidence="9">The sequence shown here is derived from an EMBL/GenBank/DDBJ whole genome shotgun (WGS) entry which is preliminary data.</text>
</comment>
<feature type="transmembrane region" description="Helical" evidence="8">
    <location>
        <begin position="24"/>
        <end position="46"/>
    </location>
</feature>
<evidence type="ECO:0000256" key="1">
    <source>
        <dbReference type="ARBA" id="ARBA00004141"/>
    </source>
</evidence>
<gene>
    <name evidence="9" type="ORF">ZIOFF_005902</name>
</gene>
<keyword evidence="5 8" id="KW-1133">Transmembrane helix</keyword>
<dbReference type="Gene3D" id="1.20.1080.10">
    <property type="entry name" value="Glycerol uptake facilitator protein"/>
    <property type="match status" value="1"/>
</dbReference>
<feature type="transmembrane region" description="Helical" evidence="8">
    <location>
        <begin position="133"/>
        <end position="154"/>
    </location>
</feature>
<dbReference type="InterPro" id="IPR000425">
    <property type="entry name" value="MIP"/>
</dbReference>
<dbReference type="EMBL" id="JACMSC010000002">
    <property type="protein sequence ID" value="KAG6532064.1"/>
    <property type="molecule type" value="Genomic_DNA"/>
</dbReference>
<evidence type="ECO:0000256" key="6">
    <source>
        <dbReference type="ARBA" id="ARBA00023136"/>
    </source>
</evidence>
<dbReference type="GO" id="GO:0016020">
    <property type="term" value="C:membrane"/>
    <property type="evidence" value="ECO:0007669"/>
    <property type="project" value="UniProtKB-SubCell"/>
</dbReference>
<keyword evidence="2" id="KW-0813">Transport</keyword>
<evidence type="ECO:0000256" key="7">
    <source>
        <dbReference type="ARBA" id="ARBA00024030"/>
    </source>
</evidence>
<evidence type="ECO:0000256" key="2">
    <source>
        <dbReference type="ARBA" id="ARBA00022448"/>
    </source>
</evidence>
<accession>A0A8J5LRZ1</accession>
<evidence type="ECO:0000256" key="8">
    <source>
        <dbReference type="SAM" id="Phobius"/>
    </source>
</evidence>
<organism evidence="9 10">
    <name type="scientific">Zingiber officinale</name>
    <name type="common">Ginger</name>
    <name type="synonym">Amomum zingiber</name>
    <dbReference type="NCBI Taxonomy" id="94328"/>
    <lineage>
        <taxon>Eukaryota</taxon>
        <taxon>Viridiplantae</taxon>
        <taxon>Streptophyta</taxon>
        <taxon>Embryophyta</taxon>
        <taxon>Tracheophyta</taxon>
        <taxon>Spermatophyta</taxon>
        <taxon>Magnoliopsida</taxon>
        <taxon>Liliopsida</taxon>
        <taxon>Zingiberales</taxon>
        <taxon>Zingiberaceae</taxon>
        <taxon>Zingiber</taxon>
    </lineage>
</organism>
<sequence>MGGPSFNPTGNVALYAARFGDDTLISMAICFLAQAVGVIGGLLALYEVMSSEYKNLLVEPYLKVDLHTGAIAEGVLTFVITVVVLCIIFKGPWSALVKTLMITICTLGVIIVGNDYTGSSMYPANVSAPDFSVTFLLLSLSVCIVIPSSSIYCITSLDPPLKFKDGVEANKQVSPIHIESGNADAPKVLVSFRVFTYSVNAGNYYVPTCYAPPAYSMEVDMIMLSKSGMVTPHT</sequence>
<comment type="similarity">
    <text evidence="7">Belongs to the MIP/aquaporin (TC 1.A.8) family. SIP (TC 1.A.8.10) subfamily.</text>
</comment>
<evidence type="ECO:0000313" key="9">
    <source>
        <dbReference type="EMBL" id="KAG6532064.1"/>
    </source>
</evidence>
<dbReference type="PANTHER" id="PTHR46739:SF3">
    <property type="entry name" value="AQUAPORIN SIP1-1"/>
    <property type="match status" value="1"/>
</dbReference>
<dbReference type="InterPro" id="IPR044222">
    <property type="entry name" value="SIP1-1/2-like"/>
</dbReference>
<keyword evidence="4" id="KW-0677">Repeat</keyword>
<evidence type="ECO:0000256" key="4">
    <source>
        <dbReference type="ARBA" id="ARBA00022737"/>
    </source>
</evidence>
<dbReference type="AlphaFoldDB" id="A0A8J5LRZ1"/>
<dbReference type="InterPro" id="IPR023271">
    <property type="entry name" value="Aquaporin-like"/>
</dbReference>
<comment type="subcellular location">
    <subcellularLocation>
        <location evidence="1">Membrane</location>
        <topology evidence="1">Multi-pass membrane protein</topology>
    </subcellularLocation>
</comment>
<dbReference type="SUPFAM" id="SSF81338">
    <property type="entry name" value="Aquaporin-like"/>
    <property type="match status" value="1"/>
</dbReference>
<reference evidence="9 10" key="1">
    <citation type="submission" date="2020-08" db="EMBL/GenBank/DDBJ databases">
        <title>Plant Genome Project.</title>
        <authorList>
            <person name="Zhang R.-G."/>
        </authorList>
    </citation>
    <scope>NUCLEOTIDE SEQUENCE [LARGE SCALE GENOMIC DNA]</scope>
    <source>
        <tissue evidence="9">Rhizome</tissue>
    </source>
</reference>
<feature type="transmembrane region" description="Helical" evidence="8">
    <location>
        <begin position="66"/>
        <end position="88"/>
    </location>
</feature>
<name>A0A8J5LRZ1_ZINOF</name>
<keyword evidence="6 8" id="KW-0472">Membrane</keyword>
<evidence type="ECO:0000313" key="10">
    <source>
        <dbReference type="Proteomes" id="UP000734854"/>
    </source>
</evidence>
<keyword evidence="10" id="KW-1185">Reference proteome</keyword>
<feature type="transmembrane region" description="Helical" evidence="8">
    <location>
        <begin position="95"/>
        <end position="113"/>
    </location>
</feature>
<dbReference type="Proteomes" id="UP000734854">
    <property type="component" value="Unassembled WGS sequence"/>
</dbReference>
<keyword evidence="3 8" id="KW-0812">Transmembrane</keyword>
<dbReference type="PANTHER" id="PTHR46739">
    <property type="entry name" value="AQUAPORIN SIP1-1"/>
    <property type="match status" value="1"/>
</dbReference>
<protein>
    <submittedName>
        <fullName evidence="9">Uncharacterized protein</fullName>
    </submittedName>
</protein>
<dbReference type="Pfam" id="PF00230">
    <property type="entry name" value="MIP"/>
    <property type="match status" value="1"/>
</dbReference>
<dbReference type="GO" id="GO:0015250">
    <property type="term" value="F:water channel activity"/>
    <property type="evidence" value="ECO:0007669"/>
    <property type="project" value="InterPro"/>
</dbReference>
<proteinExistence type="inferred from homology"/>
<evidence type="ECO:0000256" key="3">
    <source>
        <dbReference type="ARBA" id="ARBA00022692"/>
    </source>
</evidence>
<evidence type="ECO:0000256" key="5">
    <source>
        <dbReference type="ARBA" id="ARBA00022989"/>
    </source>
</evidence>